<dbReference type="Proteomes" id="UP001469365">
    <property type="component" value="Unassembled WGS sequence"/>
</dbReference>
<evidence type="ECO:0000313" key="1">
    <source>
        <dbReference type="EMBL" id="MEK8127658.1"/>
    </source>
</evidence>
<dbReference type="PANTHER" id="PTHR34822:SF1">
    <property type="entry name" value="GRPB FAMILY PROTEIN"/>
    <property type="match status" value="1"/>
</dbReference>
<dbReference type="PANTHER" id="PTHR34822">
    <property type="entry name" value="GRPB DOMAIN PROTEIN (AFU_ORTHOLOGUE AFUA_1G01530)"/>
    <property type="match status" value="1"/>
</dbReference>
<proteinExistence type="predicted"/>
<evidence type="ECO:0000313" key="2">
    <source>
        <dbReference type="Proteomes" id="UP001469365"/>
    </source>
</evidence>
<sequence>MQQVTVSAYDPLWADQYEAESKQIVQALDGIVIGMEHIGSTAIPGLAAKPVIDMMAGVQLLEDVTDLYKDRLREIGYEFVDHAHFPERRFFRKGQWRAGTHHLHIYAYGSDHWNNQLLFKQYVTKYPEVLEAYSELKKGLEARHKADRVAYTEAKAPFIEEILRKARLEANSCSQS</sequence>
<accession>A0ABU9DFN0</accession>
<name>A0ABU9DFN0_9BACL</name>
<dbReference type="Gene3D" id="3.30.460.10">
    <property type="entry name" value="Beta Polymerase, domain 2"/>
    <property type="match status" value="1"/>
</dbReference>
<protein>
    <submittedName>
        <fullName evidence="1">GrpB family protein</fullName>
    </submittedName>
</protein>
<comment type="caution">
    <text evidence="1">The sequence shown here is derived from an EMBL/GenBank/DDBJ whole genome shotgun (WGS) entry which is preliminary data.</text>
</comment>
<dbReference type="RefSeq" id="WP_341414713.1">
    <property type="nucleotide sequence ID" value="NZ_JBBPCC010000003.1"/>
</dbReference>
<dbReference type="SUPFAM" id="SSF81301">
    <property type="entry name" value="Nucleotidyltransferase"/>
    <property type="match status" value="1"/>
</dbReference>
<dbReference type="Pfam" id="PF04229">
    <property type="entry name" value="GrpB"/>
    <property type="match status" value="1"/>
</dbReference>
<dbReference type="InterPro" id="IPR043519">
    <property type="entry name" value="NT_sf"/>
</dbReference>
<dbReference type="InterPro" id="IPR007344">
    <property type="entry name" value="GrpB/CoaE"/>
</dbReference>
<keyword evidence="2" id="KW-1185">Reference proteome</keyword>
<gene>
    <name evidence="1" type="ORF">WMW72_06975</name>
</gene>
<reference evidence="1 2" key="1">
    <citation type="submission" date="2024-04" db="EMBL/GenBank/DDBJ databases">
        <title>draft genome sequnece of Paenibacillus filicis.</title>
        <authorList>
            <person name="Kim D.-U."/>
        </authorList>
    </citation>
    <scope>NUCLEOTIDE SEQUENCE [LARGE SCALE GENOMIC DNA]</scope>
    <source>
        <strain evidence="1 2">KACC14197</strain>
    </source>
</reference>
<dbReference type="EMBL" id="JBBPCC010000003">
    <property type="protein sequence ID" value="MEK8127658.1"/>
    <property type="molecule type" value="Genomic_DNA"/>
</dbReference>
<organism evidence="1 2">
    <name type="scientific">Paenibacillus filicis</name>
    <dbReference type="NCBI Taxonomy" id="669464"/>
    <lineage>
        <taxon>Bacteria</taxon>
        <taxon>Bacillati</taxon>
        <taxon>Bacillota</taxon>
        <taxon>Bacilli</taxon>
        <taxon>Bacillales</taxon>
        <taxon>Paenibacillaceae</taxon>
        <taxon>Paenibacillus</taxon>
    </lineage>
</organism>